<sequence>MSLDFIKVNQEKCVKCGACASVCIGIIGMGENGPQAIRDENLCMSCGQCVAVCPREALDNVKTPLANQVVKSTKKFDEDVAAEFIRSRRSVRSYQEKPVPRDEVKKLLDVARMAPSGCNTQGISYHVVDDPNLLHQISEVVIDWTEKVLIKTPELSGTKYFDNIEMTIDIYHNTHEDVVLRSAPCLVIAMADKDFATGRENSYMSLIYTQLFATTLGLGSCFSGLVDGCAASNHEPLLKLLNLPKDKQVTGAIFVGYPKYTYKRLVDRDPLQVTWQ</sequence>
<reference evidence="7" key="1">
    <citation type="submission" date="2020-05" db="EMBL/GenBank/DDBJ databases">
        <title>Genomic insights into acetone-butanol-ethanol (ABE) fermentation by sequencing solventogenic clostridia strains.</title>
        <authorList>
            <person name="Brown S."/>
        </authorList>
    </citation>
    <scope>NUCLEOTIDE SEQUENCE</scope>
    <source>
        <strain evidence="7">DJ126</strain>
    </source>
</reference>
<evidence type="ECO:0000256" key="5">
    <source>
        <dbReference type="ARBA" id="ARBA00023014"/>
    </source>
</evidence>
<dbReference type="SUPFAM" id="SSF55469">
    <property type="entry name" value="FMN-dependent nitroreductase-like"/>
    <property type="match status" value="1"/>
</dbReference>
<evidence type="ECO:0000256" key="2">
    <source>
        <dbReference type="ARBA" id="ARBA00022723"/>
    </source>
</evidence>
<evidence type="ECO:0000256" key="3">
    <source>
        <dbReference type="ARBA" id="ARBA00023002"/>
    </source>
</evidence>
<dbReference type="PANTHER" id="PTHR43673">
    <property type="entry name" value="NAD(P)H NITROREDUCTASE YDGI-RELATED"/>
    <property type="match status" value="1"/>
</dbReference>
<evidence type="ECO:0000259" key="6">
    <source>
        <dbReference type="PROSITE" id="PS51379"/>
    </source>
</evidence>
<name>A0A9Q5GPT3_CLOBE</name>
<dbReference type="GO" id="GO:0016491">
    <property type="term" value="F:oxidoreductase activity"/>
    <property type="evidence" value="ECO:0007669"/>
    <property type="project" value="UniProtKB-KW"/>
</dbReference>
<dbReference type="Gene3D" id="3.40.109.10">
    <property type="entry name" value="NADH Oxidase"/>
    <property type="match status" value="1"/>
</dbReference>
<dbReference type="PROSITE" id="PS51379">
    <property type="entry name" value="4FE4S_FER_2"/>
    <property type="match status" value="2"/>
</dbReference>
<evidence type="ECO:0000313" key="7">
    <source>
        <dbReference type="EMBL" id="NRV12105.1"/>
    </source>
</evidence>
<evidence type="ECO:0000313" key="8">
    <source>
        <dbReference type="Proteomes" id="UP000821656"/>
    </source>
</evidence>
<dbReference type="Proteomes" id="UP000821656">
    <property type="component" value="Unassembled WGS sequence"/>
</dbReference>
<keyword evidence="3" id="KW-0560">Oxidoreductase</keyword>
<dbReference type="PANTHER" id="PTHR43673:SF10">
    <property type="entry name" value="NADH DEHYDROGENASE_NAD(P)H NITROREDUCTASE XCC3605-RELATED"/>
    <property type="match status" value="1"/>
</dbReference>
<dbReference type="InterPro" id="IPR017900">
    <property type="entry name" value="4Fe4S_Fe_S_CS"/>
</dbReference>
<dbReference type="Pfam" id="PF00881">
    <property type="entry name" value="Nitroreductase"/>
    <property type="match status" value="1"/>
</dbReference>
<dbReference type="GO" id="GO:0051536">
    <property type="term" value="F:iron-sulfur cluster binding"/>
    <property type="evidence" value="ECO:0007669"/>
    <property type="project" value="UniProtKB-KW"/>
</dbReference>
<dbReference type="PROSITE" id="PS00198">
    <property type="entry name" value="4FE4S_FER_1"/>
    <property type="match status" value="1"/>
</dbReference>
<dbReference type="InterPro" id="IPR000415">
    <property type="entry name" value="Nitroreductase-like"/>
</dbReference>
<dbReference type="AlphaFoldDB" id="A0A9Q5GPT3"/>
<keyword evidence="2" id="KW-0479">Metal-binding</keyword>
<dbReference type="InterPro" id="IPR029479">
    <property type="entry name" value="Nitroreductase"/>
</dbReference>
<accession>A0A9Q5GPT3</accession>
<evidence type="ECO:0000256" key="4">
    <source>
        <dbReference type="ARBA" id="ARBA00023004"/>
    </source>
</evidence>
<comment type="caution">
    <text evidence="7">The sequence shown here is derived from an EMBL/GenBank/DDBJ whole genome shotgun (WGS) entry which is preliminary data.</text>
</comment>
<proteinExistence type="inferred from homology"/>
<keyword evidence="4" id="KW-0408">Iron</keyword>
<feature type="domain" description="4Fe-4S ferredoxin-type" evidence="6">
    <location>
        <begin position="4"/>
        <end position="32"/>
    </location>
</feature>
<protein>
    <submittedName>
        <fullName evidence="7">Nitroreductase/NAD-dependent dihydropyrimidine dehydrogenase PreA subunit</fullName>
    </submittedName>
</protein>
<keyword evidence="5" id="KW-0411">Iron-sulfur</keyword>
<dbReference type="RefSeq" id="WP_077306501.1">
    <property type="nucleotide sequence ID" value="NZ_CP016090.1"/>
</dbReference>
<dbReference type="SUPFAM" id="SSF54862">
    <property type="entry name" value="4Fe-4S ferredoxins"/>
    <property type="match status" value="1"/>
</dbReference>
<feature type="domain" description="4Fe-4S ferredoxin-type" evidence="6">
    <location>
        <begin position="34"/>
        <end position="63"/>
    </location>
</feature>
<dbReference type="Pfam" id="PF13187">
    <property type="entry name" value="Fer4_9"/>
    <property type="match status" value="1"/>
</dbReference>
<comment type="similarity">
    <text evidence="1">Belongs to the nitroreductase family.</text>
</comment>
<organism evidence="7 8">
    <name type="scientific">Clostridium beijerinckii</name>
    <name type="common">Clostridium MP</name>
    <dbReference type="NCBI Taxonomy" id="1520"/>
    <lineage>
        <taxon>Bacteria</taxon>
        <taxon>Bacillati</taxon>
        <taxon>Bacillota</taxon>
        <taxon>Clostridia</taxon>
        <taxon>Eubacteriales</taxon>
        <taxon>Clostridiaceae</taxon>
        <taxon>Clostridium</taxon>
    </lineage>
</organism>
<dbReference type="InterPro" id="IPR017896">
    <property type="entry name" value="4Fe4S_Fe-S-bd"/>
</dbReference>
<gene>
    <name evidence="7" type="ORF">DFH45_005068</name>
</gene>
<dbReference type="EMBL" id="JABSXK010000001">
    <property type="protein sequence ID" value="NRV12105.1"/>
    <property type="molecule type" value="Genomic_DNA"/>
</dbReference>
<evidence type="ECO:0000256" key="1">
    <source>
        <dbReference type="ARBA" id="ARBA00007118"/>
    </source>
</evidence>
<dbReference type="CDD" id="cd02143">
    <property type="entry name" value="nitroreductase_FeS-like"/>
    <property type="match status" value="1"/>
</dbReference>
<dbReference type="Gene3D" id="3.30.70.20">
    <property type="match status" value="1"/>
</dbReference>
<dbReference type="GO" id="GO:0046872">
    <property type="term" value="F:metal ion binding"/>
    <property type="evidence" value="ECO:0007669"/>
    <property type="project" value="UniProtKB-KW"/>
</dbReference>